<accession>A0A090MI44</accession>
<sequence>MPKAAIGTYKKLATLAADRGLDSQASSSLIPMLVSGLIMIVIGMLVVAAIS</sequence>
<dbReference type="STRING" id="1035.BN961_00584"/>
<keyword evidence="1" id="KW-1133">Transmembrane helix</keyword>
<proteinExistence type="predicted"/>
<keyword evidence="1" id="KW-0812">Transmembrane</keyword>
<name>A0A090MI44_AFIFE</name>
<feature type="transmembrane region" description="Helical" evidence="1">
    <location>
        <begin position="29"/>
        <end position="50"/>
    </location>
</feature>
<evidence type="ECO:0000313" key="2">
    <source>
        <dbReference type="EMBL" id="CEG07201.1"/>
    </source>
</evidence>
<comment type="caution">
    <text evidence="2">The sequence shown here is derived from an EMBL/GenBank/DDBJ whole genome shotgun (WGS) entry which is preliminary data.</text>
</comment>
<keyword evidence="3" id="KW-1185">Reference proteome</keyword>
<dbReference type="Proteomes" id="UP000035762">
    <property type="component" value="Unassembled WGS sequence"/>
</dbReference>
<evidence type="ECO:0000256" key="1">
    <source>
        <dbReference type="SAM" id="Phobius"/>
    </source>
</evidence>
<keyword evidence="1" id="KW-0472">Membrane</keyword>
<evidence type="ECO:0000313" key="3">
    <source>
        <dbReference type="Proteomes" id="UP000035762"/>
    </source>
</evidence>
<dbReference type="AlphaFoldDB" id="A0A090MI44"/>
<gene>
    <name evidence="2" type="ORF">BN961_00584</name>
</gene>
<organism evidence="2 3">
    <name type="scientific">Afipia felis</name>
    <name type="common">Cat scratch disease bacillus</name>
    <dbReference type="NCBI Taxonomy" id="1035"/>
    <lineage>
        <taxon>Bacteria</taxon>
        <taxon>Pseudomonadati</taxon>
        <taxon>Pseudomonadota</taxon>
        <taxon>Alphaproteobacteria</taxon>
        <taxon>Hyphomicrobiales</taxon>
        <taxon>Nitrobacteraceae</taxon>
        <taxon>Afipia</taxon>
    </lineage>
</organism>
<reference evidence="2 3" key="1">
    <citation type="journal article" date="2014" name="Genome Announc.">
        <title>Genome Sequence of Afipia felis Strain 76713, Isolated in Hospital Water Using an Amoeba Co-Culture Procedure.</title>
        <authorList>
            <person name="Benamar S."/>
            <person name="La Scola B."/>
            <person name="Croce O."/>
        </authorList>
    </citation>
    <scope>NUCLEOTIDE SEQUENCE [LARGE SCALE GENOMIC DNA]</scope>
    <source>
        <strain evidence="2 3">76713</strain>
    </source>
</reference>
<dbReference type="EMBL" id="CCAZ020000001">
    <property type="protein sequence ID" value="CEG07201.1"/>
    <property type="molecule type" value="Genomic_DNA"/>
</dbReference>
<protein>
    <submittedName>
        <fullName evidence="2">Uncharacterized protein</fullName>
    </submittedName>
</protein>